<keyword evidence="2" id="KW-1133">Transmembrane helix</keyword>
<evidence type="ECO:0000313" key="4">
    <source>
        <dbReference type="EMBL" id="KAK9753580.1"/>
    </source>
</evidence>
<dbReference type="Pfam" id="PF13843">
    <property type="entry name" value="DDE_Tnp_1_7"/>
    <property type="match status" value="1"/>
</dbReference>
<evidence type="ECO:0000313" key="5">
    <source>
        <dbReference type="Proteomes" id="UP001458880"/>
    </source>
</evidence>
<proteinExistence type="predicted"/>
<feature type="region of interest" description="Disordered" evidence="1">
    <location>
        <begin position="76"/>
        <end position="139"/>
    </location>
</feature>
<evidence type="ECO:0000256" key="1">
    <source>
        <dbReference type="SAM" id="MobiDB-lite"/>
    </source>
</evidence>
<feature type="transmembrane region" description="Helical" evidence="2">
    <location>
        <begin position="212"/>
        <end position="228"/>
    </location>
</feature>
<name>A0AAW1N4J9_POPJA</name>
<feature type="domain" description="PiggyBac transposable element-derived protein" evidence="3">
    <location>
        <begin position="135"/>
        <end position="225"/>
    </location>
</feature>
<dbReference type="AlphaFoldDB" id="A0AAW1N4J9"/>
<organism evidence="4 5">
    <name type="scientific">Popillia japonica</name>
    <name type="common">Japanese beetle</name>
    <dbReference type="NCBI Taxonomy" id="7064"/>
    <lineage>
        <taxon>Eukaryota</taxon>
        <taxon>Metazoa</taxon>
        <taxon>Ecdysozoa</taxon>
        <taxon>Arthropoda</taxon>
        <taxon>Hexapoda</taxon>
        <taxon>Insecta</taxon>
        <taxon>Pterygota</taxon>
        <taxon>Neoptera</taxon>
        <taxon>Endopterygota</taxon>
        <taxon>Coleoptera</taxon>
        <taxon>Polyphaga</taxon>
        <taxon>Scarabaeiformia</taxon>
        <taxon>Scarabaeidae</taxon>
        <taxon>Rutelinae</taxon>
        <taxon>Popillia</taxon>
    </lineage>
</organism>
<dbReference type="PANTHER" id="PTHR46599">
    <property type="entry name" value="PIGGYBAC TRANSPOSABLE ELEMENT-DERIVED PROTEIN 4"/>
    <property type="match status" value="1"/>
</dbReference>
<accession>A0AAW1N4J9</accession>
<evidence type="ECO:0000256" key="2">
    <source>
        <dbReference type="SAM" id="Phobius"/>
    </source>
</evidence>
<gene>
    <name evidence="4" type="ORF">QE152_g1899</name>
</gene>
<protein>
    <submittedName>
        <fullName evidence="4">Transposase IS4</fullName>
    </submittedName>
</protein>
<feature type="compositionally biased region" description="Low complexity" evidence="1">
    <location>
        <begin position="93"/>
        <end position="102"/>
    </location>
</feature>
<dbReference type="InterPro" id="IPR029526">
    <property type="entry name" value="PGBD"/>
</dbReference>
<dbReference type="EMBL" id="JASPKY010000012">
    <property type="protein sequence ID" value="KAK9753580.1"/>
    <property type="molecule type" value="Genomic_DNA"/>
</dbReference>
<keyword evidence="5" id="KW-1185">Reference proteome</keyword>
<dbReference type="Proteomes" id="UP001458880">
    <property type="component" value="Unassembled WGS sequence"/>
</dbReference>
<dbReference type="PANTHER" id="PTHR46599:SF3">
    <property type="entry name" value="PIGGYBAC TRANSPOSABLE ELEMENT-DERIVED PROTEIN 4"/>
    <property type="match status" value="1"/>
</dbReference>
<reference evidence="4 5" key="1">
    <citation type="journal article" date="2024" name="BMC Genomics">
        <title>De novo assembly and annotation of Popillia japonica's genome with initial clues to its potential as an invasive pest.</title>
        <authorList>
            <person name="Cucini C."/>
            <person name="Boschi S."/>
            <person name="Funari R."/>
            <person name="Cardaioli E."/>
            <person name="Iannotti N."/>
            <person name="Marturano G."/>
            <person name="Paoli F."/>
            <person name="Bruttini M."/>
            <person name="Carapelli A."/>
            <person name="Frati F."/>
            <person name="Nardi F."/>
        </authorList>
    </citation>
    <scope>NUCLEOTIDE SEQUENCE [LARGE SCALE GENOMIC DNA]</scope>
    <source>
        <strain evidence="4">DMR45628</strain>
    </source>
</reference>
<keyword evidence="2" id="KW-0812">Transmembrane</keyword>
<evidence type="ECO:0000259" key="3">
    <source>
        <dbReference type="Pfam" id="PF13843"/>
    </source>
</evidence>
<keyword evidence="2" id="KW-0472">Membrane</keyword>
<sequence length="321" mass="37000">MLRSVVTNNKKRRITPVQLTIPPVTKRVAIDFDFAAKTVLVLYCSIKTSIREKISKKLTEEDLEQLAENFYLSESDTASYQNSEDEDADWATSGSENESSSEVGIQSSNSDESSDKPESSNVDLNKKRNNIPDDSDIQNVRVERHEGVLSSSNCHGNELTFVERKQKNGEKLAVACPKIISFYNKYMGGVDSTDHSGLYEFDRKSTKWWKKVFYKLLMITAVNAFIIYNEVRRKKTLFLEFLVALAESLIQQGKSKKAEVKRRQRLDDHERDHVGDYLPIVEQKRRRCTRCSQRKIEKQIRTVCRTCSVPLCNNFFTVFHM</sequence>
<comment type="caution">
    <text evidence="4">The sequence shown here is derived from an EMBL/GenBank/DDBJ whole genome shotgun (WGS) entry which is preliminary data.</text>
</comment>